<dbReference type="PANTHER" id="PTHR42760">
    <property type="entry name" value="SHORT-CHAIN DEHYDROGENASES/REDUCTASES FAMILY MEMBER"/>
    <property type="match status" value="1"/>
</dbReference>
<dbReference type="PRINTS" id="PR00081">
    <property type="entry name" value="GDHRDH"/>
</dbReference>
<gene>
    <name evidence="4" type="ORF">UFOPK2656_02934</name>
    <name evidence="5" type="ORF">UFOPK3099_01205</name>
    <name evidence="6" type="ORF">UFOPK3267_00478</name>
    <name evidence="7" type="ORF">UFOPK3651_02196</name>
    <name evidence="8" type="ORF">UFOPK3931_02252</name>
    <name evidence="3" type="ORF">UFOPK4189_02675</name>
</gene>
<dbReference type="EMBL" id="CAEZYF010000026">
    <property type="protein sequence ID" value="CAB4741475.1"/>
    <property type="molecule type" value="Genomic_DNA"/>
</dbReference>
<evidence type="ECO:0000313" key="4">
    <source>
        <dbReference type="EMBL" id="CAB4741475.1"/>
    </source>
</evidence>
<dbReference type="Pfam" id="PF13561">
    <property type="entry name" value="adh_short_C2"/>
    <property type="match status" value="1"/>
</dbReference>
<dbReference type="InterPro" id="IPR057326">
    <property type="entry name" value="KR_dom"/>
</dbReference>
<accession>A0A6J6T3E3</accession>
<feature type="domain" description="Ketoreductase" evidence="2">
    <location>
        <begin position="7"/>
        <end position="210"/>
    </location>
</feature>
<dbReference type="EMBL" id="CAFBIY010000016">
    <property type="protein sequence ID" value="CAB4847415.1"/>
    <property type="molecule type" value="Genomic_DNA"/>
</dbReference>
<evidence type="ECO:0000313" key="8">
    <source>
        <dbReference type="EMBL" id="CAB5002572.1"/>
    </source>
</evidence>
<dbReference type="PRINTS" id="PR00080">
    <property type="entry name" value="SDRFAMILY"/>
</dbReference>
<proteinExistence type="inferred from homology"/>
<dbReference type="EMBL" id="CAFAAV010000078">
    <property type="protein sequence ID" value="CAB4817819.1"/>
    <property type="molecule type" value="Genomic_DNA"/>
</dbReference>
<dbReference type="PROSITE" id="PS00061">
    <property type="entry name" value="ADH_SHORT"/>
    <property type="match status" value="1"/>
</dbReference>
<dbReference type="FunFam" id="3.40.50.720:FF:000084">
    <property type="entry name" value="Short-chain dehydrogenase reductase"/>
    <property type="match status" value="1"/>
</dbReference>
<dbReference type="InterPro" id="IPR020904">
    <property type="entry name" value="Sc_DH/Rdtase_CS"/>
</dbReference>
<dbReference type="Gene3D" id="3.40.50.720">
    <property type="entry name" value="NAD(P)-binding Rossmann-like Domain"/>
    <property type="match status" value="1"/>
</dbReference>
<dbReference type="EMBL" id="CAFBMT010000013">
    <property type="protein sequence ID" value="CAB4941465.1"/>
    <property type="molecule type" value="Genomic_DNA"/>
</dbReference>
<dbReference type="PANTHER" id="PTHR42760:SF40">
    <property type="entry name" value="3-OXOACYL-[ACYL-CARRIER-PROTEIN] REDUCTASE, CHLOROPLASTIC"/>
    <property type="match status" value="1"/>
</dbReference>
<dbReference type="EMBL" id="CAFBOL010000073">
    <property type="protein sequence ID" value="CAB5002572.1"/>
    <property type="molecule type" value="Genomic_DNA"/>
</dbReference>
<evidence type="ECO:0000313" key="6">
    <source>
        <dbReference type="EMBL" id="CAB4847415.1"/>
    </source>
</evidence>
<dbReference type="GO" id="GO:0030497">
    <property type="term" value="P:fatty acid elongation"/>
    <property type="evidence" value="ECO:0007669"/>
    <property type="project" value="TreeGrafter"/>
</dbReference>
<organism evidence="4">
    <name type="scientific">freshwater metagenome</name>
    <dbReference type="NCBI Taxonomy" id="449393"/>
    <lineage>
        <taxon>unclassified sequences</taxon>
        <taxon>metagenomes</taxon>
        <taxon>ecological metagenomes</taxon>
    </lineage>
</organism>
<name>A0A6J6T3E3_9ZZZZ</name>
<dbReference type="SUPFAM" id="SSF51735">
    <property type="entry name" value="NAD(P)-binding Rossmann-fold domains"/>
    <property type="match status" value="1"/>
</dbReference>
<dbReference type="SMART" id="SM00822">
    <property type="entry name" value="PKS_KR"/>
    <property type="match status" value="1"/>
</dbReference>
<sequence>MGELEGRVAIVTGSTRGIGRGIAERFAAEGARVVVHGRDAAMCAAVAAELPGAIGVAGDIGAAGFADELIDNAVQQLGRLDIVVNNAGVAIDNFITGVTDERWAATLSTNLTGPFSVLRAAVRVMKGGDGGAVLNVISWAGERGNVGQAAYSASKAGLHALTLTGAKELGKFGIRVNSLSPAVPTDMGAQMDEKLQKISASRRPLKMQGLIADVAEAALFLVSDRSRFITGDVLHVDGGLHLN</sequence>
<evidence type="ECO:0000259" key="2">
    <source>
        <dbReference type="SMART" id="SM00822"/>
    </source>
</evidence>
<evidence type="ECO:0000256" key="1">
    <source>
        <dbReference type="ARBA" id="ARBA00006484"/>
    </source>
</evidence>
<dbReference type="GO" id="GO:0016616">
    <property type="term" value="F:oxidoreductase activity, acting on the CH-OH group of donors, NAD or NADP as acceptor"/>
    <property type="evidence" value="ECO:0007669"/>
    <property type="project" value="TreeGrafter"/>
</dbReference>
<evidence type="ECO:0000313" key="7">
    <source>
        <dbReference type="EMBL" id="CAB4941465.1"/>
    </source>
</evidence>
<dbReference type="InterPro" id="IPR036291">
    <property type="entry name" value="NAD(P)-bd_dom_sf"/>
</dbReference>
<comment type="similarity">
    <text evidence="1">Belongs to the short-chain dehydrogenases/reductases (SDR) family.</text>
</comment>
<protein>
    <submittedName>
        <fullName evidence="4">Unannotated protein</fullName>
    </submittedName>
</protein>
<reference evidence="4" key="1">
    <citation type="submission" date="2020-05" db="EMBL/GenBank/DDBJ databases">
        <authorList>
            <person name="Chiriac C."/>
            <person name="Salcher M."/>
            <person name="Ghai R."/>
            <person name="Kavagutti S V."/>
        </authorList>
    </citation>
    <scope>NUCLEOTIDE SEQUENCE</scope>
</reference>
<dbReference type="InterPro" id="IPR002347">
    <property type="entry name" value="SDR_fam"/>
</dbReference>
<evidence type="ECO:0000313" key="5">
    <source>
        <dbReference type="EMBL" id="CAB4817819.1"/>
    </source>
</evidence>
<dbReference type="EMBL" id="CAESGF010000020">
    <property type="protein sequence ID" value="CAB4364918.1"/>
    <property type="molecule type" value="Genomic_DNA"/>
</dbReference>
<dbReference type="AlphaFoldDB" id="A0A6J6T3E3"/>
<evidence type="ECO:0000313" key="3">
    <source>
        <dbReference type="EMBL" id="CAB4364918.1"/>
    </source>
</evidence>